<proteinExistence type="predicted"/>
<dbReference type="RefSeq" id="WP_132015584.1">
    <property type="nucleotide sequence ID" value="NZ_SLUN01000023.1"/>
</dbReference>
<dbReference type="OrthoDB" id="1685190at2"/>
<name>A0A4R1RB05_HYDET</name>
<protein>
    <submittedName>
        <fullName evidence="1">Uncharacterized protein</fullName>
    </submittedName>
</protein>
<organism evidence="1 2">
    <name type="scientific">Hydrogenispora ethanolica</name>
    <dbReference type="NCBI Taxonomy" id="1082276"/>
    <lineage>
        <taxon>Bacteria</taxon>
        <taxon>Bacillati</taxon>
        <taxon>Bacillota</taxon>
        <taxon>Hydrogenispora</taxon>
    </lineage>
</organism>
<dbReference type="AlphaFoldDB" id="A0A4R1RB05"/>
<evidence type="ECO:0000313" key="1">
    <source>
        <dbReference type="EMBL" id="TCL62790.1"/>
    </source>
</evidence>
<evidence type="ECO:0000313" key="2">
    <source>
        <dbReference type="Proteomes" id="UP000295008"/>
    </source>
</evidence>
<comment type="caution">
    <text evidence="1">The sequence shown here is derived from an EMBL/GenBank/DDBJ whole genome shotgun (WGS) entry which is preliminary data.</text>
</comment>
<dbReference type="EMBL" id="SLUN01000023">
    <property type="protein sequence ID" value="TCL62790.1"/>
    <property type="molecule type" value="Genomic_DNA"/>
</dbReference>
<dbReference type="Proteomes" id="UP000295008">
    <property type="component" value="Unassembled WGS sequence"/>
</dbReference>
<accession>A0A4R1RB05</accession>
<gene>
    <name evidence="1" type="ORF">EDC14_102371</name>
</gene>
<keyword evidence="2" id="KW-1185">Reference proteome</keyword>
<sequence length="69" mass="7743">MDKETDRVSDLLGQLSHLGYHQFQIERIIRDSVGASDLESLSSEQAGRLVGVLEEYTRFAAKCRSVMKA</sequence>
<reference evidence="1 2" key="1">
    <citation type="submission" date="2019-03" db="EMBL/GenBank/DDBJ databases">
        <title>Genomic Encyclopedia of Type Strains, Phase IV (KMG-IV): sequencing the most valuable type-strain genomes for metagenomic binning, comparative biology and taxonomic classification.</title>
        <authorList>
            <person name="Goeker M."/>
        </authorList>
    </citation>
    <scope>NUCLEOTIDE SEQUENCE [LARGE SCALE GENOMIC DNA]</scope>
    <source>
        <strain evidence="1 2">LX-B</strain>
    </source>
</reference>